<dbReference type="GO" id="GO:0010134">
    <property type="term" value="P:sulfate assimilation via adenylyl sulfate reduction"/>
    <property type="evidence" value="ECO:0007669"/>
    <property type="project" value="TreeGrafter"/>
</dbReference>
<dbReference type="GO" id="GO:0019379">
    <property type="term" value="P:sulfate assimilation, phosphoadenylyl sulfate reduction by phosphoadenylyl-sulfate reductase (thioredoxin)"/>
    <property type="evidence" value="ECO:0007669"/>
    <property type="project" value="TreeGrafter"/>
</dbReference>
<evidence type="ECO:0000256" key="1">
    <source>
        <dbReference type="ARBA" id="ARBA00022679"/>
    </source>
</evidence>
<gene>
    <name evidence="3" type="ORF">Amon01_000487100</name>
</gene>
<sequence>MVLKFQLGFALFLSGLPGSGVGALSYALQATFNQFSGARHITLLDAASVPKESVPFVTAELVRSGAGVIIANTEEVYSTKEAANLKKTVSKAGSFITVSVETPVEGSKVEYTAPEDAEITTNFAKESINVAIQRVVLYLEEQGFFKF</sequence>
<reference evidence="3" key="1">
    <citation type="submission" date="2023-04" db="EMBL/GenBank/DDBJ databases">
        <title>Ambrosiozyma monospora NBRC 1965.</title>
        <authorList>
            <person name="Ichikawa N."/>
            <person name="Sato H."/>
            <person name="Tonouchi N."/>
        </authorList>
    </citation>
    <scope>NUCLEOTIDE SEQUENCE</scope>
    <source>
        <strain evidence="3">NBRC 1965</strain>
    </source>
</reference>
<dbReference type="Gene3D" id="3.40.50.300">
    <property type="entry name" value="P-loop containing nucleotide triphosphate hydrolases"/>
    <property type="match status" value="1"/>
</dbReference>
<dbReference type="SUPFAM" id="SSF52540">
    <property type="entry name" value="P-loop containing nucleoside triphosphate hydrolases"/>
    <property type="match status" value="1"/>
</dbReference>
<dbReference type="InterPro" id="IPR027417">
    <property type="entry name" value="P-loop_NTPase"/>
</dbReference>
<dbReference type="PANTHER" id="PTHR42700">
    <property type="entry name" value="SULFATE ADENYLYLTRANSFERASE"/>
    <property type="match status" value="1"/>
</dbReference>
<dbReference type="InterPro" id="IPR050512">
    <property type="entry name" value="Sulf_AdTrans/APS_kinase"/>
</dbReference>
<comment type="caution">
    <text evidence="3">The sequence shown here is derived from an EMBL/GenBank/DDBJ whole genome shotgun (WGS) entry which is preliminary data.</text>
</comment>
<evidence type="ECO:0000256" key="2">
    <source>
        <dbReference type="SAM" id="SignalP"/>
    </source>
</evidence>
<feature type="chain" id="PRO_5040860418" evidence="2">
    <location>
        <begin position="23"/>
        <end position="147"/>
    </location>
</feature>
<protein>
    <submittedName>
        <fullName evidence="3">Unnamed protein product</fullName>
    </submittedName>
</protein>
<dbReference type="AlphaFoldDB" id="A0A9W6YZV2"/>
<dbReference type="EMBL" id="BSXU01002471">
    <property type="protein sequence ID" value="GMG37834.1"/>
    <property type="molecule type" value="Genomic_DNA"/>
</dbReference>
<name>A0A9W6YZV2_AMBMO</name>
<dbReference type="PANTHER" id="PTHR42700:SF1">
    <property type="entry name" value="SULFATE ADENYLYLTRANSFERASE"/>
    <property type="match status" value="1"/>
</dbReference>
<keyword evidence="1" id="KW-0808">Transferase</keyword>
<evidence type="ECO:0000313" key="4">
    <source>
        <dbReference type="Proteomes" id="UP001165063"/>
    </source>
</evidence>
<feature type="signal peptide" evidence="2">
    <location>
        <begin position="1"/>
        <end position="22"/>
    </location>
</feature>
<organism evidence="3 4">
    <name type="scientific">Ambrosiozyma monospora</name>
    <name type="common">Yeast</name>
    <name type="synonym">Endomycopsis monosporus</name>
    <dbReference type="NCBI Taxonomy" id="43982"/>
    <lineage>
        <taxon>Eukaryota</taxon>
        <taxon>Fungi</taxon>
        <taxon>Dikarya</taxon>
        <taxon>Ascomycota</taxon>
        <taxon>Saccharomycotina</taxon>
        <taxon>Pichiomycetes</taxon>
        <taxon>Pichiales</taxon>
        <taxon>Pichiaceae</taxon>
        <taxon>Ambrosiozyma</taxon>
    </lineage>
</organism>
<evidence type="ECO:0000313" key="3">
    <source>
        <dbReference type="EMBL" id="GMG37834.1"/>
    </source>
</evidence>
<keyword evidence="4" id="KW-1185">Reference proteome</keyword>
<dbReference type="GO" id="GO:0005737">
    <property type="term" value="C:cytoplasm"/>
    <property type="evidence" value="ECO:0007669"/>
    <property type="project" value="TreeGrafter"/>
</dbReference>
<dbReference type="Proteomes" id="UP001165063">
    <property type="component" value="Unassembled WGS sequence"/>
</dbReference>
<keyword evidence="2" id="KW-0732">Signal</keyword>
<accession>A0A9W6YZV2</accession>
<dbReference type="GO" id="GO:0004781">
    <property type="term" value="F:sulfate adenylyltransferase (ATP) activity"/>
    <property type="evidence" value="ECO:0007669"/>
    <property type="project" value="TreeGrafter"/>
</dbReference>
<proteinExistence type="predicted"/>